<dbReference type="SUPFAM" id="SSF53098">
    <property type="entry name" value="Ribonuclease H-like"/>
    <property type="match status" value="1"/>
</dbReference>
<proteinExistence type="predicted"/>
<dbReference type="CDD" id="cd06222">
    <property type="entry name" value="RNase_H_like"/>
    <property type="match status" value="1"/>
</dbReference>
<evidence type="ECO:0000259" key="1">
    <source>
        <dbReference type="Pfam" id="PF13456"/>
    </source>
</evidence>
<organism evidence="2 3">
    <name type="scientific">Colocasia esculenta</name>
    <name type="common">Wild taro</name>
    <name type="synonym">Arum esculentum</name>
    <dbReference type="NCBI Taxonomy" id="4460"/>
    <lineage>
        <taxon>Eukaryota</taxon>
        <taxon>Viridiplantae</taxon>
        <taxon>Streptophyta</taxon>
        <taxon>Embryophyta</taxon>
        <taxon>Tracheophyta</taxon>
        <taxon>Spermatophyta</taxon>
        <taxon>Magnoliopsida</taxon>
        <taxon>Liliopsida</taxon>
        <taxon>Araceae</taxon>
        <taxon>Aroideae</taxon>
        <taxon>Colocasieae</taxon>
        <taxon>Colocasia</taxon>
    </lineage>
</organism>
<dbReference type="InterPro" id="IPR002156">
    <property type="entry name" value="RNaseH_domain"/>
</dbReference>
<dbReference type="GO" id="GO:0004523">
    <property type="term" value="F:RNA-DNA hybrid ribonuclease activity"/>
    <property type="evidence" value="ECO:0007669"/>
    <property type="project" value="InterPro"/>
</dbReference>
<protein>
    <recommendedName>
        <fullName evidence="1">RNase H type-1 domain-containing protein</fullName>
    </recommendedName>
</protein>
<dbReference type="Pfam" id="PF13456">
    <property type="entry name" value="RVT_3"/>
    <property type="match status" value="1"/>
</dbReference>
<dbReference type="PANTHER" id="PTHR31286:SF180">
    <property type="entry name" value="OS10G0362600 PROTEIN"/>
    <property type="match status" value="1"/>
</dbReference>
<gene>
    <name evidence="2" type="ORF">Taro_014005</name>
</gene>
<keyword evidence="3" id="KW-1185">Reference proteome</keyword>
<evidence type="ECO:0000313" key="3">
    <source>
        <dbReference type="Proteomes" id="UP000652761"/>
    </source>
</evidence>
<dbReference type="Gene3D" id="3.30.420.10">
    <property type="entry name" value="Ribonuclease H-like superfamily/Ribonuclease H"/>
    <property type="match status" value="1"/>
</dbReference>
<name>A0A843UDB9_COLES</name>
<dbReference type="InterPro" id="IPR012337">
    <property type="entry name" value="RNaseH-like_sf"/>
</dbReference>
<dbReference type="GO" id="GO:0003676">
    <property type="term" value="F:nucleic acid binding"/>
    <property type="evidence" value="ECO:0007669"/>
    <property type="project" value="InterPro"/>
</dbReference>
<dbReference type="OrthoDB" id="1745573at2759"/>
<dbReference type="PANTHER" id="PTHR31286">
    <property type="entry name" value="GLYCINE-RICH CELL WALL STRUCTURAL PROTEIN 1.8-LIKE"/>
    <property type="match status" value="1"/>
</dbReference>
<feature type="domain" description="RNase H type-1" evidence="1">
    <location>
        <begin position="527"/>
        <end position="647"/>
    </location>
</feature>
<dbReference type="InterPro" id="IPR044730">
    <property type="entry name" value="RNase_H-like_dom_plant"/>
</dbReference>
<sequence>MILQMEGAVLLERDSLVNCIPRSKPIYRIGEPRQWAPMLAIEELRPEGDKLTRAPSFIPARWDNSAGRVNREHFAFGLFLCPLKWGYHEEPFVLDCLAIKFKYQLVVGWFGDLWASDAHHFRVYAVEATKFVLHNYAPLLITDGVYHNVFAARYRYPLSHGLCCSLAEVFVPEFNTFHIAENETSLDLWSLHQLTGLPIDGEPYEEVCLLDLLKDKTNNEGREKLCDFGYPGFLFPARRRPWGLAGASASCLMAILVNSSDGGSDLGATGRKSYAQIMSSTKPPPSITIGIKPPSFTDSGEPAVFFSREEVSKSIQTFRLALITRCPYGQCSIPDFKSVLSQRLLLKGDYIVSVLKNRHLLLRFEEEDDYLKVIMHRNLYLKGLLYRFFKWDPHIDFNADPTVIPIWIGLPMLPVNYYYDDFLKSIVGNIGHLLRIYEPTMALTQTKEAFVCIEFDILKPRPERIWIGCGAEGFWQKVIYYGIPAICSFCHKLGHEILHSYGFTYHTVAKRMKLVRWIPPLVDFCLNVNGASKGNPGFCGGGGCIRDKRGTILLAFANFYGVGNNIIAETRALCDGLRLTHFLGVRLSAIYSDSSTLVHSIQKGKCSNWHIQHWWHPSRDLLQGNATILSHVFRETNQVAYRLANHAISSMCNEVFWGFNRLPYACKGPLLVDRSGLVCAAIAGAPGTMQGAPSVGAGGLLHARPKSPVPCTSSAAGEIELDAPRRSYAQMLAASKPSPTVNIEVKSPAFTDLGEPAVYFSKEEIDRSVVPFKNAIIAKCSYGRSSIPEIKYCLSQRFMLSKDFIVSSLNPRHLLFRFDEEQDFLKVNVHVGSSDNPVNSPSQTVHGLVLNRFMDGAGGVSAHAETTASSSRGSVDVDEEELLRRIEREDIHMPDLETNREKMISKLLSRFIFQEVLASHEGFLSVVSTAWKGIHPQLYAFDTLNYRLRAVKLALRDSNKNVFGNIQEAINAAELEVSNVEHKFDLLPTEANRMDMSAAHARLRQALVNDEKMWCQARCQRDDVYARRVKSGWCVQVGQSCRGGNRECDALDTRNIGMRLPPAALFGSVTQLVIVLASRLVVWGSRGEDHGLPLLAWPIGLVAQHKAGGQVKTPNSVRRVVTICVMRTSTAYVMRALTTCISSRTETQMSLGVVLEPMAGIVNMMGTMHELAQEDITALVSRLSPKPNNCSFFGRPTAATHA</sequence>
<dbReference type="EMBL" id="NMUH01000573">
    <property type="protein sequence ID" value="MQL81538.1"/>
    <property type="molecule type" value="Genomic_DNA"/>
</dbReference>
<reference evidence="2" key="1">
    <citation type="submission" date="2017-07" db="EMBL/GenBank/DDBJ databases">
        <title>Taro Niue Genome Assembly and Annotation.</title>
        <authorList>
            <person name="Atibalentja N."/>
            <person name="Keating K."/>
            <person name="Fields C.J."/>
        </authorList>
    </citation>
    <scope>NUCLEOTIDE SEQUENCE</scope>
    <source>
        <strain evidence="2">Niue_2</strain>
        <tissue evidence="2">Leaf</tissue>
    </source>
</reference>
<dbReference type="Proteomes" id="UP000652761">
    <property type="component" value="Unassembled WGS sequence"/>
</dbReference>
<comment type="caution">
    <text evidence="2">The sequence shown here is derived from an EMBL/GenBank/DDBJ whole genome shotgun (WGS) entry which is preliminary data.</text>
</comment>
<evidence type="ECO:0000313" key="2">
    <source>
        <dbReference type="EMBL" id="MQL81538.1"/>
    </source>
</evidence>
<dbReference type="AlphaFoldDB" id="A0A843UDB9"/>
<dbReference type="InterPro" id="IPR040256">
    <property type="entry name" value="At4g02000-like"/>
</dbReference>
<accession>A0A843UDB9</accession>
<dbReference type="InterPro" id="IPR036397">
    <property type="entry name" value="RNaseH_sf"/>
</dbReference>